<sequence length="180" mass="20817">MSITSETPRCNCCDDVMEEILSMRISFEKLFYRLRKEIVGLRREVIDVLVGNSETKDSLPSDETLKVLQSNKAQCSEKSTYTVDISISDTETESLQSKKLKKCTDSKAKTKKNEVERVEPGLMVTTARPVLDFFNIQARVMPTQPFRDAQQFEDWNILLRNDEDQRDQLVRIYNTILLLV</sequence>
<dbReference type="AlphaFoldDB" id="A0A0K8WL48"/>
<name>A0A0K8WL48_BACLA</name>
<gene>
    <name evidence="1" type="ORF">c0_g1_i1</name>
    <name evidence="2" type="ORF">c0_g1_i5</name>
</gene>
<reference evidence="2" key="1">
    <citation type="submission" date="2015-06" db="EMBL/GenBank/DDBJ databases">
        <authorList>
            <person name="Hoefler B.C."/>
            <person name="Straight P.D."/>
        </authorList>
    </citation>
    <scope>NUCLEOTIDE SEQUENCE</scope>
</reference>
<evidence type="ECO:0000313" key="2">
    <source>
        <dbReference type="EMBL" id="JAI51876.1"/>
    </source>
</evidence>
<accession>A0A0K8WL48</accession>
<dbReference type="EMBL" id="GDHF01007747">
    <property type="protein sequence ID" value="JAI44567.1"/>
    <property type="molecule type" value="Transcribed_RNA"/>
</dbReference>
<proteinExistence type="predicted"/>
<evidence type="ECO:0000313" key="1">
    <source>
        <dbReference type="EMBL" id="JAI44567.1"/>
    </source>
</evidence>
<organism evidence="2">
    <name type="scientific">Bactrocera latifrons</name>
    <name type="common">Malaysian fruit fly</name>
    <name type="synonym">Chaetodacus latifrons</name>
    <dbReference type="NCBI Taxonomy" id="174628"/>
    <lineage>
        <taxon>Eukaryota</taxon>
        <taxon>Metazoa</taxon>
        <taxon>Ecdysozoa</taxon>
        <taxon>Arthropoda</taxon>
        <taxon>Hexapoda</taxon>
        <taxon>Insecta</taxon>
        <taxon>Pterygota</taxon>
        <taxon>Neoptera</taxon>
        <taxon>Endopterygota</taxon>
        <taxon>Diptera</taxon>
        <taxon>Brachycera</taxon>
        <taxon>Muscomorpha</taxon>
        <taxon>Tephritoidea</taxon>
        <taxon>Tephritidae</taxon>
        <taxon>Bactrocera</taxon>
        <taxon>Bactrocera</taxon>
    </lineage>
</organism>
<dbReference type="OrthoDB" id="8053668at2759"/>
<protein>
    <submittedName>
        <fullName evidence="2">Uncharacterized protein</fullName>
    </submittedName>
</protein>
<dbReference type="EMBL" id="GDHF01000438">
    <property type="protein sequence ID" value="JAI51876.1"/>
    <property type="molecule type" value="Transcribed_RNA"/>
</dbReference>